<evidence type="ECO:0000256" key="1">
    <source>
        <dbReference type="ARBA" id="ARBA00022987"/>
    </source>
</evidence>
<keyword evidence="1" id="KW-0304">Gas vesicle</keyword>
<feature type="region of interest" description="Disordered" evidence="4">
    <location>
        <begin position="131"/>
        <end position="151"/>
    </location>
</feature>
<dbReference type="GO" id="GO:0031412">
    <property type="term" value="P:gas vesicle organization"/>
    <property type="evidence" value="ECO:0007669"/>
    <property type="project" value="InterPro"/>
</dbReference>
<dbReference type="Proteomes" id="UP000586918">
    <property type="component" value="Unassembled WGS sequence"/>
</dbReference>
<feature type="compositionally biased region" description="Low complexity" evidence="4">
    <location>
        <begin position="141"/>
        <end position="151"/>
    </location>
</feature>
<dbReference type="PANTHER" id="PTHR36852">
    <property type="entry name" value="PROTEIN GVPL 2"/>
    <property type="match status" value="1"/>
</dbReference>
<evidence type="ECO:0000313" key="6">
    <source>
        <dbReference type="Proteomes" id="UP000586918"/>
    </source>
</evidence>
<sequence length="254" mass="27494">MGDALVYVYAITGMTGIGELPAVEGVAGAPVRAITAGELAAVVSSVDTAEFGEEALRRNLEDLSWLERTARAHHAVVDAVARPGPAAPLRLATVYLSDDNVRSMLDEQQVRFTTALDRVRGRAEWGVKAFGRPQPVDPVGEEPTGPAAGPGTTYLMRRRTERDRAARSLAQAHEQAERLHTSLARLAVTSRAYPPQDPRLSGERDEMVLNAAYLVEETRGPAVRELVDTWDAPGLRLELTGPWAPYSFASPDDS</sequence>
<evidence type="ECO:0000256" key="4">
    <source>
        <dbReference type="SAM" id="MobiDB-lite"/>
    </source>
</evidence>
<organism evidence="5 6">
    <name type="scientific">Pseudonocardia bannensis</name>
    <dbReference type="NCBI Taxonomy" id="630973"/>
    <lineage>
        <taxon>Bacteria</taxon>
        <taxon>Bacillati</taxon>
        <taxon>Actinomycetota</taxon>
        <taxon>Actinomycetes</taxon>
        <taxon>Pseudonocardiales</taxon>
        <taxon>Pseudonocardiaceae</taxon>
        <taxon>Pseudonocardia</taxon>
    </lineage>
</organism>
<evidence type="ECO:0000256" key="2">
    <source>
        <dbReference type="ARBA" id="ARBA00035108"/>
    </source>
</evidence>
<comment type="subcellular location">
    <subcellularLocation>
        <location evidence="2">Gas vesicle</location>
    </subcellularLocation>
</comment>
<keyword evidence="6" id="KW-1185">Reference proteome</keyword>
<dbReference type="InterPro" id="IPR009430">
    <property type="entry name" value="GvpL/GvpF"/>
</dbReference>
<evidence type="ECO:0000256" key="3">
    <source>
        <dbReference type="ARBA" id="ARBA00035643"/>
    </source>
</evidence>
<name>A0A848DRV5_9PSEU</name>
<dbReference type="GO" id="GO:0031411">
    <property type="term" value="C:gas vesicle"/>
    <property type="evidence" value="ECO:0007669"/>
    <property type="project" value="UniProtKB-SubCell"/>
</dbReference>
<dbReference type="AlphaFoldDB" id="A0A848DRV5"/>
<comment type="caution">
    <text evidence="5">The sequence shown here is derived from an EMBL/GenBank/DDBJ whole genome shotgun (WGS) entry which is preliminary data.</text>
</comment>
<proteinExistence type="inferred from homology"/>
<gene>
    <name evidence="5" type="ORF">HF519_29745</name>
</gene>
<evidence type="ECO:0000313" key="5">
    <source>
        <dbReference type="EMBL" id="NMH95640.1"/>
    </source>
</evidence>
<dbReference type="EMBL" id="JAAXKZ010000233">
    <property type="protein sequence ID" value="NMH95640.1"/>
    <property type="molecule type" value="Genomic_DNA"/>
</dbReference>
<reference evidence="5 6" key="1">
    <citation type="submission" date="2020-04" db="EMBL/GenBank/DDBJ databases">
        <authorList>
            <person name="Klaysubun C."/>
            <person name="Duangmal K."/>
            <person name="Lipun K."/>
        </authorList>
    </citation>
    <scope>NUCLEOTIDE SEQUENCE [LARGE SCALE GENOMIC DNA]</scope>
    <source>
        <strain evidence="5 6">DSM 45300</strain>
    </source>
</reference>
<dbReference type="PANTHER" id="PTHR36852:SF1">
    <property type="entry name" value="PROTEIN GVPL 2"/>
    <property type="match status" value="1"/>
</dbReference>
<accession>A0A848DRV5</accession>
<dbReference type="Pfam" id="PF06386">
    <property type="entry name" value="GvpL_GvpF"/>
    <property type="match status" value="1"/>
</dbReference>
<protein>
    <submittedName>
        <fullName evidence="5">GvpL/GvpF family gas vesicle protein</fullName>
    </submittedName>
</protein>
<comment type="similarity">
    <text evidence="3">Belongs to the gas vesicle GvpF/GvpL family.</text>
</comment>